<feature type="compositionally biased region" description="Basic residues" evidence="1">
    <location>
        <begin position="24"/>
        <end position="45"/>
    </location>
</feature>
<accession>A0A517NN60</accession>
<keyword evidence="2" id="KW-0472">Membrane</keyword>
<sequence>MKSQPNGPNGNRPPSGDLDENRKPVARQRANRLGRTTSRRKAAKPPKKEALPSNLISSVDFHALGLRPNECRLSIIRRAASRNCRTLAAKQLKSPSSRTNLQLYRVAISTYRLMDPRKRTDHHQRAFVGRILPNALLSAGRTQFSAGIFSPPPVMEDALQSPPLSPTEHLDELPIDLTEETGEFFYDASDVSQISLAHGLELDNGIASALSSDDLLSPGIFHRSVRRIRSLKRRTVLSFATVATLLLITTGVFRFNNDRNDLVAPDAIAAQSIPLQLDPLRPDATQQEAAAPSISNSIVSNSDGSASQTPTADSADAALPASATIPTDSTDTVVQNESATELPGSKEMVTEASVPTEPVAPLLAASMPAQSTAPSTGPSDAIAKTPEESRSASTLDPAMIDDSVFSPEPFAEMADSATTIPQAAPITLQAIPAPADISDVFANLKQLIPELDQALTRERATDVLVSLNDYAAATQTTSPENWTARTVAAKIQWLSGSVEDVQKTLAPLCEVFDISMEKLLTDSFVQSVYLSEMSDAQLHRFDEGIRLYDFLLVGEAFDLAGSVQSELARSVDFLDEDFYRQELRDFRRASEQMQRMKSNATAMIDLPHGNELAALANQDTITPSQASVAGNYLCLMQRRWSKGLAWVAAGSDARLSTLAKQEQLLNSDSTAKERISVARRWLTASRSRSGRGADSMLAHSLSLFQSAKASANEVQQIELDSIVSEIEQSLPGYLTRPVAFDDQQPIKTSPPSDDEWPTDLDLPNENPVDTRTTQPTEGAVDRADETTDKVEESPAKSNDESPVAPSDSVLPNLEDNFDAADFDARRRISQSRYSRRHAVEIESPIDRREPYRPAMLGKVPPRSRFAF</sequence>
<dbReference type="AlphaFoldDB" id="A0A517NN60"/>
<evidence type="ECO:0008006" key="5">
    <source>
        <dbReference type="Google" id="ProtNLM"/>
    </source>
</evidence>
<dbReference type="EMBL" id="CP036526">
    <property type="protein sequence ID" value="QDT08550.1"/>
    <property type="molecule type" value="Genomic_DNA"/>
</dbReference>
<feature type="compositionally biased region" description="Polar residues" evidence="1">
    <location>
        <begin position="368"/>
        <end position="378"/>
    </location>
</feature>
<reference evidence="3 4" key="1">
    <citation type="submission" date="2019-02" db="EMBL/GenBank/DDBJ databases">
        <title>Deep-cultivation of Planctomycetes and their phenomic and genomic characterization uncovers novel biology.</title>
        <authorList>
            <person name="Wiegand S."/>
            <person name="Jogler M."/>
            <person name="Boedeker C."/>
            <person name="Pinto D."/>
            <person name="Vollmers J."/>
            <person name="Rivas-Marin E."/>
            <person name="Kohn T."/>
            <person name="Peeters S.H."/>
            <person name="Heuer A."/>
            <person name="Rast P."/>
            <person name="Oberbeckmann S."/>
            <person name="Bunk B."/>
            <person name="Jeske O."/>
            <person name="Meyerdierks A."/>
            <person name="Storesund J.E."/>
            <person name="Kallscheuer N."/>
            <person name="Luecker S."/>
            <person name="Lage O.M."/>
            <person name="Pohl T."/>
            <person name="Merkel B.J."/>
            <person name="Hornburger P."/>
            <person name="Mueller R.-W."/>
            <person name="Bruemmer F."/>
            <person name="Labrenz M."/>
            <person name="Spormann A.M."/>
            <person name="Op den Camp H."/>
            <person name="Overmann J."/>
            <person name="Amann R."/>
            <person name="Jetten M.S.M."/>
            <person name="Mascher T."/>
            <person name="Medema M.H."/>
            <person name="Devos D.P."/>
            <person name="Kaster A.-K."/>
            <person name="Ovreas L."/>
            <person name="Rohde M."/>
            <person name="Galperin M.Y."/>
            <person name="Jogler C."/>
        </authorList>
    </citation>
    <scope>NUCLEOTIDE SEQUENCE [LARGE SCALE GENOMIC DNA]</scope>
    <source>
        <strain evidence="3 4">K23_9</strain>
    </source>
</reference>
<feature type="region of interest" description="Disordered" evidence="1">
    <location>
        <begin position="738"/>
        <end position="821"/>
    </location>
</feature>
<feature type="transmembrane region" description="Helical" evidence="2">
    <location>
        <begin position="236"/>
        <end position="255"/>
    </location>
</feature>
<dbReference type="RefSeq" id="WP_145416075.1">
    <property type="nucleotide sequence ID" value="NZ_CP036526.1"/>
</dbReference>
<gene>
    <name evidence="3" type="ORF">K239x_04890</name>
</gene>
<protein>
    <recommendedName>
        <fullName evidence="5">Transmembrane protein</fullName>
    </recommendedName>
</protein>
<proteinExistence type="predicted"/>
<feature type="compositionally biased region" description="Low complexity" evidence="1">
    <location>
        <begin position="309"/>
        <end position="323"/>
    </location>
</feature>
<keyword evidence="2" id="KW-1133">Transmembrane helix</keyword>
<feature type="region of interest" description="Disordered" evidence="1">
    <location>
        <begin position="367"/>
        <end position="394"/>
    </location>
</feature>
<feature type="compositionally biased region" description="Polar residues" evidence="1">
    <location>
        <begin position="324"/>
        <end position="339"/>
    </location>
</feature>
<dbReference type="OrthoDB" id="264178at2"/>
<feature type="compositionally biased region" description="Low complexity" evidence="1">
    <location>
        <begin position="1"/>
        <end position="16"/>
    </location>
</feature>
<dbReference type="Proteomes" id="UP000319817">
    <property type="component" value="Chromosome"/>
</dbReference>
<name>A0A517NN60_9BACT</name>
<feature type="compositionally biased region" description="Basic and acidic residues" evidence="1">
    <location>
        <begin position="779"/>
        <end position="799"/>
    </location>
</feature>
<keyword evidence="4" id="KW-1185">Reference proteome</keyword>
<evidence type="ECO:0000256" key="2">
    <source>
        <dbReference type="SAM" id="Phobius"/>
    </source>
</evidence>
<feature type="region of interest" description="Disordered" evidence="1">
    <location>
        <begin position="284"/>
        <end position="353"/>
    </location>
</feature>
<evidence type="ECO:0000313" key="4">
    <source>
        <dbReference type="Proteomes" id="UP000319817"/>
    </source>
</evidence>
<feature type="compositionally biased region" description="Polar residues" evidence="1">
    <location>
        <begin position="284"/>
        <end position="308"/>
    </location>
</feature>
<feature type="compositionally biased region" description="Polar residues" evidence="1">
    <location>
        <begin position="767"/>
        <end position="776"/>
    </location>
</feature>
<evidence type="ECO:0000256" key="1">
    <source>
        <dbReference type="SAM" id="MobiDB-lite"/>
    </source>
</evidence>
<organism evidence="3 4">
    <name type="scientific">Stieleria marina</name>
    <dbReference type="NCBI Taxonomy" id="1930275"/>
    <lineage>
        <taxon>Bacteria</taxon>
        <taxon>Pseudomonadati</taxon>
        <taxon>Planctomycetota</taxon>
        <taxon>Planctomycetia</taxon>
        <taxon>Pirellulales</taxon>
        <taxon>Pirellulaceae</taxon>
        <taxon>Stieleria</taxon>
    </lineage>
</organism>
<evidence type="ECO:0000313" key="3">
    <source>
        <dbReference type="EMBL" id="QDT08550.1"/>
    </source>
</evidence>
<feature type="region of interest" description="Disordered" evidence="1">
    <location>
        <begin position="1"/>
        <end position="51"/>
    </location>
</feature>
<keyword evidence="2" id="KW-0812">Transmembrane</keyword>